<comment type="caution">
    <text evidence="3">The sequence shown here is derived from an EMBL/GenBank/DDBJ whole genome shotgun (WGS) entry which is preliminary data.</text>
</comment>
<dbReference type="InterPro" id="IPR011006">
    <property type="entry name" value="CheY-like_superfamily"/>
</dbReference>
<dbReference type="AlphaFoldDB" id="T0H668"/>
<evidence type="ECO:0000256" key="1">
    <source>
        <dbReference type="PROSITE-ProRule" id="PRU00169"/>
    </source>
</evidence>
<name>T0H668_9SPHN</name>
<evidence type="ECO:0000313" key="3">
    <source>
        <dbReference type="EMBL" id="EQB07628.1"/>
    </source>
</evidence>
<gene>
    <name evidence="3" type="ORF">L284_22480</name>
</gene>
<organism evidence="3 4">
    <name type="scientific">Novosphingobium lindaniclasticum LE124</name>
    <dbReference type="NCBI Taxonomy" id="1096930"/>
    <lineage>
        <taxon>Bacteria</taxon>
        <taxon>Pseudomonadati</taxon>
        <taxon>Pseudomonadota</taxon>
        <taxon>Alphaproteobacteria</taxon>
        <taxon>Sphingomonadales</taxon>
        <taxon>Sphingomonadaceae</taxon>
        <taxon>Novosphingobium</taxon>
    </lineage>
</organism>
<evidence type="ECO:0000259" key="2">
    <source>
        <dbReference type="PROSITE" id="PS50110"/>
    </source>
</evidence>
<dbReference type="SUPFAM" id="SSF52172">
    <property type="entry name" value="CheY-like"/>
    <property type="match status" value="1"/>
</dbReference>
<dbReference type="Proteomes" id="UP000015527">
    <property type="component" value="Unassembled WGS sequence"/>
</dbReference>
<dbReference type="PATRIC" id="fig|1096930.3.peg.4426"/>
<dbReference type="eggNOG" id="COG0784">
    <property type="taxonomic scope" value="Bacteria"/>
</dbReference>
<proteinExistence type="predicted"/>
<keyword evidence="1" id="KW-0597">Phosphoprotein</keyword>
<feature type="modified residue" description="4-aspartylphosphate" evidence="1">
    <location>
        <position position="50"/>
    </location>
</feature>
<evidence type="ECO:0000313" key="4">
    <source>
        <dbReference type="Proteomes" id="UP000015527"/>
    </source>
</evidence>
<reference evidence="3 4" key="1">
    <citation type="journal article" date="2013" name="Genome Announc.">
        <title>Genome Sequence of Novosphingobium lindaniclasticum LE124T, Isolated from a Hexachlorocyclohexane Dumpsite.</title>
        <authorList>
            <person name="Saxena A."/>
            <person name="Nayyar N."/>
            <person name="Sangwan N."/>
            <person name="Kumari R."/>
            <person name="Khurana J.P."/>
            <person name="Lal R."/>
        </authorList>
    </citation>
    <scope>NUCLEOTIDE SEQUENCE [LARGE SCALE GENOMIC DNA]</scope>
    <source>
        <strain evidence="3 4">LE124</strain>
    </source>
</reference>
<feature type="domain" description="Response regulatory" evidence="2">
    <location>
        <begin position="1"/>
        <end position="110"/>
    </location>
</feature>
<accession>T0H668</accession>
<dbReference type="Gene3D" id="3.40.50.2300">
    <property type="match status" value="1"/>
</dbReference>
<dbReference type="InterPro" id="IPR001789">
    <property type="entry name" value="Sig_transdc_resp-reg_receiver"/>
</dbReference>
<sequence>MLVEDDYFIAADLQEQLISHGVEVIGPTGDLECALELLGGEERIDAGVIDINLQGEMAFHLVDEFIKRDIPVVFATGYDAGVVPYRLRHIPRLEKPTGMDEVVRTLAELLPERRARPAP</sequence>
<dbReference type="EMBL" id="ATHL01000153">
    <property type="protein sequence ID" value="EQB07628.1"/>
    <property type="molecule type" value="Genomic_DNA"/>
</dbReference>
<dbReference type="PROSITE" id="PS50110">
    <property type="entry name" value="RESPONSE_REGULATORY"/>
    <property type="match status" value="1"/>
</dbReference>
<keyword evidence="4" id="KW-1185">Reference proteome</keyword>
<dbReference type="GO" id="GO:0000160">
    <property type="term" value="P:phosphorelay signal transduction system"/>
    <property type="evidence" value="ECO:0007669"/>
    <property type="project" value="InterPro"/>
</dbReference>
<protein>
    <recommendedName>
        <fullName evidence="2">Response regulatory domain-containing protein</fullName>
    </recommendedName>
</protein>